<keyword evidence="5" id="KW-1185">Reference proteome</keyword>
<name>A0A8J2K8J6_9HEXA</name>
<dbReference type="EMBL" id="CAJVCH010193230">
    <property type="protein sequence ID" value="CAG7730381.1"/>
    <property type="molecule type" value="Genomic_DNA"/>
</dbReference>
<dbReference type="AlphaFoldDB" id="A0A8J2K8J6"/>
<dbReference type="PANTHER" id="PTHR24203">
    <property type="entry name" value="ANKYRIN REPEAT FAMILY PROTEIN"/>
    <property type="match status" value="1"/>
</dbReference>
<dbReference type="PROSITE" id="PS50297">
    <property type="entry name" value="ANK_REP_REGION"/>
    <property type="match status" value="1"/>
</dbReference>
<dbReference type="OrthoDB" id="1661883at2759"/>
<sequence length="263" mass="28752">METVATFSFSNSSFRAKKRAALQDDRELCVVQNGSQQILKASANGNVKEFKQILSSDPSMLFVRDAKARGVAHHACFKNHLNILKTIQELQEDCLEELDQDGNSPLHIAVISEAVDSINFLMRHAPRTAGILNKKNQSAVHLAAELGKATSLKTFAKHSEALDVNLSGDRGRTALHLACIYNNVECVKILVEDMRASPRRACSLSYLPIHEGAKHGSSKALETLLQSGAKRGCPTDEMINFPDNEGNSALHFAVQCGSREVTL</sequence>
<dbReference type="Proteomes" id="UP000708208">
    <property type="component" value="Unassembled WGS sequence"/>
</dbReference>
<dbReference type="PANTHER" id="PTHR24203:SF45">
    <property type="entry name" value="ANKYRIN REPEAT DOMAIN 6"/>
    <property type="match status" value="1"/>
</dbReference>
<reference evidence="4" key="1">
    <citation type="submission" date="2021-06" db="EMBL/GenBank/DDBJ databases">
        <authorList>
            <person name="Hodson N. C."/>
            <person name="Mongue J. A."/>
            <person name="Jaron S. K."/>
        </authorList>
    </citation>
    <scope>NUCLEOTIDE SEQUENCE</scope>
</reference>
<keyword evidence="2 3" id="KW-0040">ANK repeat</keyword>
<evidence type="ECO:0000256" key="1">
    <source>
        <dbReference type="ARBA" id="ARBA00022737"/>
    </source>
</evidence>
<feature type="repeat" description="ANK" evidence="3">
    <location>
        <begin position="170"/>
        <end position="192"/>
    </location>
</feature>
<organism evidence="4 5">
    <name type="scientific">Allacma fusca</name>
    <dbReference type="NCBI Taxonomy" id="39272"/>
    <lineage>
        <taxon>Eukaryota</taxon>
        <taxon>Metazoa</taxon>
        <taxon>Ecdysozoa</taxon>
        <taxon>Arthropoda</taxon>
        <taxon>Hexapoda</taxon>
        <taxon>Collembola</taxon>
        <taxon>Symphypleona</taxon>
        <taxon>Sminthuridae</taxon>
        <taxon>Allacma</taxon>
    </lineage>
</organism>
<dbReference type="PROSITE" id="PS50088">
    <property type="entry name" value="ANK_REPEAT"/>
    <property type="match status" value="1"/>
</dbReference>
<accession>A0A8J2K8J6</accession>
<evidence type="ECO:0000256" key="2">
    <source>
        <dbReference type="ARBA" id="ARBA00023043"/>
    </source>
</evidence>
<proteinExistence type="predicted"/>
<evidence type="ECO:0000256" key="3">
    <source>
        <dbReference type="PROSITE-ProRule" id="PRU00023"/>
    </source>
</evidence>
<dbReference type="SMART" id="SM00248">
    <property type="entry name" value="ANK"/>
    <property type="match status" value="5"/>
</dbReference>
<gene>
    <name evidence="4" type="ORF">AFUS01_LOCUS19029</name>
</gene>
<protein>
    <submittedName>
        <fullName evidence="4">Uncharacterized protein</fullName>
    </submittedName>
</protein>
<evidence type="ECO:0000313" key="5">
    <source>
        <dbReference type="Proteomes" id="UP000708208"/>
    </source>
</evidence>
<dbReference type="Pfam" id="PF12796">
    <property type="entry name" value="Ank_2"/>
    <property type="match status" value="2"/>
</dbReference>
<comment type="caution">
    <text evidence="4">The sequence shown here is derived from an EMBL/GenBank/DDBJ whole genome shotgun (WGS) entry which is preliminary data.</text>
</comment>
<keyword evidence="1" id="KW-0677">Repeat</keyword>
<dbReference type="InterPro" id="IPR002110">
    <property type="entry name" value="Ankyrin_rpt"/>
</dbReference>
<evidence type="ECO:0000313" key="4">
    <source>
        <dbReference type="EMBL" id="CAG7730381.1"/>
    </source>
</evidence>